<proteinExistence type="inferred from homology"/>
<evidence type="ECO:0000313" key="3">
    <source>
        <dbReference type="EMBL" id="MBP5858271.1"/>
    </source>
</evidence>
<keyword evidence="2" id="KW-0456">Lyase</keyword>
<evidence type="ECO:0000313" key="4">
    <source>
        <dbReference type="Proteomes" id="UP000672602"/>
    </source>
</evidence>
<dbReference type="PANTHER" id="PTHR32022:SF10">
    <property type="entry name" value="D-GLUTAMATE CYCLASE, MITOCHONDRIAL"/>
    <property type="match status" value="1"/>
</dbReference>
<dbReference type="Gene3D" id="3.40.1640.10">
    <property type="entry name" value="PSTPO5379-like"/>
    <property type="match status" value="1"/>
</dbReference>
<evidence type="ECO:0000256" key="1">
    <source>
        <dbReference type="ARBA" id="ARBA00007896"/>
    </source>
</evidence>
<dbReference type="Gene3D" id="3.30.2040.10">
    <property type="entry name" value="PSTPO5379-like domain"/>
    <property type="match status" value="1"/>
</dbReference>
<dbReference type="InterPro" id="IPR009906">
    <property type="entry name" value="D-Glu_cyclase"/>
</dbReference>
<evidence type="ECO:0000256" key="2">
    <source>
        <dbReference type="ARBA" id="ARBA00023239"/>
    </source>
</evidence>
<reference evidence="3" key="1">
    <citation type="submission" date="2021-04" db="EMBL/GenBank/DDBJ databases">
        <authorList>
            <person name="Zhang D.-C."/>
        </authorList>
    </citation>
    <scope>NUCLEOTIDE SEQUENCE</scope>
    <source>
        <strain evidence="3">CGMCC 1.15697</strain>
    </source>
</reference>
<dbReference type="RefSeq" id="WP_210682864.1">
    <property type="nucleotide sequence ID" value="NZ_JAGMWN010000007.1"/>
</dbReference>
<comment type="similarity">
    <text evidence="1">Belongs to the D-glutamate cyclase family.</text>
</comment>
<dbReference type="Proteomes" id="UP000672602">
    <property type="component" value="Unassembled WGS sequence"/>
</dbReference>
<comment type="caution">
    <text evidence="3">The sequence shown here is derived from an EMBL/GenBank/DDBJ whole genome shotgun (WGS) entry which is preliminary data.</text>
</comment>
<dbReference type="AlphaFoldDB" id="A0A8J7V1Y3"/>
<accession>A0A8J7V1Y3</accession>
<gene>
    <name evidence="3" type="ORF">KAJ83_14720</name>
</gene>
<dbReference type="InterPro" id="IPR038021">
    <property type="entry name" value="Putative_hydro-lyase"/>
</dbReference>
<dbReference type="SUPFAM" id="SSF160920">
    <property type="entry name" value="PSTPO5379-like"/>
    <property type="match status" value="1"/>
</dbReference>
<sequence>MSERGEERRRADPVLAARSPSAARRLIREGMIDGPTQALAAGHLQAALVVVPEADALAFARLCALNPRAFPLLAMSAPGDRALPTLAGGLDLARDLPGYRVIRDGVAEEGERADVSDLWRADLVAFALGTGQGMEAALMAADLEVREVSEAHSPPLYESNIPLIASGAFAGRLWVTMRPFSAGDAIRAIEIAARYPLAHGAPVHFGDPGAIGIDRLSRPDGGVPSRMREGEVPLFWPSTHSAATAIRAARPGLALLNAPGKRLITDLPIDRAWDR</sequence>
<dbReference type="EMBL" id="JAGMWN010000007">
    <property type="protein sequence ID" value="MBP5858271.1"/>
    <property type="molecule type" value="Genomic_DNA"/>
</dbReference>
<organism evidence="3 4">
    <name type="scientific">Marivibrio halodurans</name>
    <dbReference type="NCBI Taxonomy" id="2039722"/>
    <lineage>
        <taxon>Bacteria</taxon>
        <taxon>Pseudomonadati</taxon>
        <taxon>Pseudomonadota</taxon>
        <taxon>Alphaproteobacteria</taxon>
        <taxon>Rhodospirillales</taxon>
        <taxon>Rhodospirillaceae</taxon>
        <taxon>Marivibrio</taxon>
    </lineage>
</organism>
<keyword evidence="4" id="KW-1185">Reference proteome</keyword>
<dbReference type="GO" id="GO:0016829">
    <property type="term" value="F:lyase activity"/>
    <property type="evidence" value="ECO:0007669"/>
    <property type="project" value="UniProtKB-KW"/>
</dbReference>
<name>A0A8J7V1Y3_9PROT</name>
<dbReference type="PANTHER" id="PTHR32022">
    <property type="entry name" value="D-GLUTAMATE CYCLASE, MITOCHONDRIAL"/>
    <property type="match status" value="1"/>
</dbReference>
<protein>
    <submittedName>
        <fullName evidence="3">DUF1445 domain-containing protein</fullName>
    </submittedName>
</protein>
<dbReference type="Pfam" id="PF07286">
    <property type="entry name" value="D-Glu_cyclase"/>
    <property type="match status" value="1"/>
</dbReference>